<reference evidence="1 2" key="1">
    <citation type="submission" date="2016-11" db="EMBL/GenBank/DDBJ databases">
        <authorList>
            <person name="Jaros S."/>
            <person name="Januszkiewicz K."/>
            <person name="Wedrychowicz H."/>
        </authorList>
    </citation>
    <scope>NUCLEOTIDE SEQUENCE [LARGE SCALE GENOMIC DNA]</scope>
    <source>
        <strain evidence="1 2">NF2</strain>
    </source>
</reference>
<evidence type="ECO:0000313" key="2">
    <source>
        <dbReference type="Proteomes" id="UP000197781"/>
    </source>
</evidence>
<dbReference type="Gene3D" id="3.40.50.720">
    <property type="entry name" value="NAD(P)-binding Rossmann-like Domain"/>
    <property type="match status" value="1"/>
</dbReference>
<name>A0A220MQ29_9BACL</name>
<organism evidence="1 2">
    <name type="scientific">Brevibacillus formosus</name>
    <dbReference type="NCBI Taxonomy" id="54913"/>
    <lineage>
        <taxon>Bacteria</taxon>
        <taxon>Bacillati</taxon>
        <taxon>Bacillota</taxon>
        <taxon>Bacilli</taxon>
        <taxon>Bacillales</taxon>
        <taxon>Paenibacillaceae</taxon>
        <taxon>Brevibacillus</taxon>
    </lineage>
</organism>
<dbReference type="KEGG" id="bfm:BP422_25680"/>
<proteinExistence type="predicted"/>
<dbReference type="RefSeq" id="WP_088910178.1">
    <property type="nucleotide sequence ID" value="NZ_CP018145.1"/>
</dbReference>
<gene>
    <name evidence="1" type="ORF">BP422_25680</name>
</gene>
<accession>A0A220MQ29</accession>
<protein>
    <submittedName>
        <fullName evidence="1">Uncharacterized protein</fullName>
    </submittedName>
</protein>
<sequence length="329" mass="37384">MKLWVISEEVVARFGNELGACGIELVVCSADDIQEGAIGFLLTKESDGKLLQERMQQLGTGPWLVLVYGSDVPYDLANTLHTQYEHTGEHEVIRMALFTHERALLGGEPDGRWMRFLCKQLARYSLVTMVCGMREVDEALRQLPRYLAWKEQFYIELGASCDEKGISLLQVSRALGMDKRIGHGWLYPSRQDSSLIVRWLEKECRLALQKANIQRIVLWGEDSLWEHMPSDWLAEKDVAVYTGEDKPIPNKKMTGWTLYDSWQDAVQDADLLVIGNASGTTIAELPLSELVNRMRQSYVIDAAACFPVQEAQSYFQAYRAIGENTNVWE</sequence>
<dbReference type="Proteomes" id="UP000197781">
    <property type="component" value="Chromosome"/>
</dbReference>
<dbReference type="EMBL" id="CP018145">
    <property type="protein sequence ID" value="ASJ56630.1"/>
    <property type="molecule type" value="Genomic_DNA"/>
</dbReference>
<evidence type="ECO:0000313" key="1">
    <source>
        <dbReference type="EMBL" id="ASJ56630.1"/>
    </source>
</evidence>
<dbReference type="AlphaFoldDB" id="A0A220MQ29"/>